<accession>A0A3S5FH61</accession>
<name>A0A3S5FH61_9PLAT</name>
<reference evidence="1" key="1">
    <citation type="submission" date="2018-11" db="EMBL/GenBank/DDBJ databases">
        <authorList>
            <consortium name="Pathogen Informatics"/>
        </authorList>
    </citation>
    <scope>NUCLEOTIDE SEQUENCE</scope>
</reference>
<organism evidence="1 2">
    <name type="scientific">Protopolystoma xenopodis</name>
    <dbReference type="NCBI Taxonomy" id="117903"/>
    <lineage>
        <taxon>Eukaryota</taxon>
        <taxon>Metazoa</taxon>
        <taxon>Spiralia</taxon>
        <taxon>Lophotrochozoa</taxon>
        <taxon>Platyhelminthes</taxon>
        <taxon>Monogenea</taxon>
        <taxon>Polyopisthocotylea</taxon>
        <taxon>Polystomatidea</taxon>
        <taxon>Polystomatidae</taxon>
        <taxon>Protopolystoma</taxon>
    </lineage>
</organism>
<protein>
    <submittedName>
        <fullName evidence="1">Uncharacterized protein</fullName>
    </submittedName>
</protein>
<gene>
    <name evidence="1" type="ORF">PXEA_LOCUS35908</name>
</gene>
<dbReference type="AlphaFoldDB" id="A0A3S5FH61"/>
<dbReference type="EMBL" id="CAAALY010274561">
    <property type="protein sequence ID" value="VEL42468.1"/>
    <property type="molecule type" value="Genomic_DNA"/>
</dbReference>
<evidence type="ECO:0000313" key="2">
    <source>
        <dbReference type="Proteomes" id="UP000784294"/>
    </source>
</evidence>
<sequence>MHGRIWLLRFLCHGHGAKMPNLNEALQTENCSILSSNDKDYAEDCGWSEVTQAIERSNFQMNPPANCQDLQILMTLIQLYTTCFHPSSEKRYHKAQLTVT</sequence>
<evidence type="ECO:0000313" key="1">
    <source>
        <dbReference type="EMBL" id="VEL42468.1"/>
    </source>
</evidence>
<dbReference type="Proteomes" id="UP000784294">
    <property type="component" value="Unassembled WGS sequence"/>
</dbReference>
<proteinExistence type="predicted"/>
<comment type="caution">
    <text evidence="1">The sequence shown here is derived from an EMBL/GenBank/DDBJ whole genome shotgun (WGS) entry which is preliminary data.</text>
</comment>
<keyword evidence="2" id="KW-1185">Reference proteome</keyword>